<name>A0A0D3IH77_EMIH1</name>
<evidence type="ECO:0000313" key="4">
    <source>
        <dbReference type="Proteomes" id="UP000013827"/>
    </source>
</evidence>
<evidence type="ECO:0000313" key="3">
    <source>
        <dbReference type="EnsemblProtists" id="EOD10612"/>
    </source>
</evidence>
<protein>
    <recommendedName>
        <fullName evidence="2">RUN domain-containing protein</fullName>
    </recommendedName>
</protein>
<proteinExistence type="predicted"/>
<dbReference type="Gene3D" id="1.20.58.900">
    <property type="match status" value="1"/>
</dbReference>
<dbReference type="AlphaFoldDB" id="A0A0D3IH77"/>
<dbReference type="Proteomes" id="UP000013827">
    <property type="component" value="Unassembled WGS sequence"/>
</dbReference>
<keyword evidence="4" id="KW-1185">Reference proteome</keyword>
<feature type="domain" description="RUN" evidence="2">
    <location>
        <begin position="30"/>
        <end position="159"/>
    </location>
</feature>
<dbReference type="EnsemblProtists" id="EOD10612">
    <property type="protein sequence ID" value="EOD10612"/>
    <property type="gene ID" value="EMIHUDRAFT_215332"/>
</dbReference>
<dbReference type="CDD" id="cd17671">
    <property type="entry name" value="RUN"/>
    <property type="match status" value="1"/>
</dbReference>
<dbReference type="InterPro" id="IPR004012">
    <property type="entry name" value="Run_dom"/>
</dbReference>
<dbReference type="HOGENOM" id="CLU_1242086_0_0_1"/>
<evidence type="ECO:0000259" key="2">
    <source>
        <dbReference type="PROSITE" id="PS50826"/>
    </source>
</evidence>
<accession>A0A0D3IH77</accession>
<dbReference type="PROSITE" id="PS50826">
    <property type="entry name" value="RUN"/>
    <property type="match status" value="1"/>
</dbReference>
<feature type="region of interest" description="Disordered" evidence="1">
    <location>
        <begin position="203"/>
        <end position="223"/>
    </location>
</feature>
<dbReference type="RefSeq" id="XP_005763041.1">
    <property type="nucleotide sequence ID" value="XM_005762984.1"/>
</dbReference>
<reference evidence="4" key="1">
    <citation type="journal article" date="2013" name="Nature">
        <title>Pan genome of the phytoplankton Emiliania underpins its global distribution.</title>
        <authorList>
            <person name="Read B.A."/>
            <person name="Kegel J."/>
            <person name="Klute M.J."/>
            <person name="Kuo A."/>
            <person name="Lefebvre S.C."/>
            <person name="Maumus F."/>
            <person name="Mayer C."/>
            <person name="Miller J."/>
            <person name="Monier A."/>
            <person name="Salamov A."/>
            <person name="Young J."/>
            <person name="Aguilar M."/>
            <person name="Claverie J.M."/>
            <person name="Frickenhaus S."/>
            <person name="Gonzalez K."/>
            <person name="Herman E.K."/>
            <person name="Lin Y.C."/>
            <person name="Napier J."/>
            <person name="Ogata H."/>
            <person name="Sarno A.F."/>
            <person name="Shmutz J."/>
            <person name="Schroeder D."/>
            <person name="de Vargas C."/>
            <person name="Verret F."/>
            <person name="von Dassow P."/>
            <person name="Valentin K."/>
            <person name="Van de Peer Y."/>
            <person name="Wheeler G."/>
            <person name="Dacks J.B."/>
            <person name="Delwiche C.F."/>
            <person name="Dyhrman S.T."/>
            <person name="Glockner G."/>
            <person name="John U."/>
            <person name="Richards T."/>
            <person name="Worden A.Z."/>
            <person name="Zhang X."/>
            <person name="Grigoriev I.V."/>
            <person name="Allen A.E."/>
            <person name="Bidle K."/>
            <person name="Borodovsky M."/>
            <person name="Bowler C."/>
            <person name="Brownlee C."/>
            <person name="Cock J.M."/>
            <person name="Elias M."/>
            <person name="Gladyshev V.N."/>
            <person name="Groth M."/>
            <person name="Guda C."/>
            <person name="Hadaegh A."/>
            <person name="Iglesias-Rodriguez M.D."/>
            <person name="Jenkins J."/>
            <person name="Jones B.M."/>
            <person name="Lawson T."/>
            <person name="Leese F."/>
            <person name="Lindquist E."/>
            <person name="Lobanov A."/>
            <person name="Lomsadze A."/>
            <person name="Malik S.B."/>
            <person name="Marsh M.E."/>
            <person name="Mackinder L."/>
            <person name="Mock T."/>
            <person name="Mueller-Roeber B."/>
            <person name="Pagarete A."/>
            <person name="Parker M."/>
            <person name="Probert I."/>
            <person name="Quesneville H."/>
            <person name="Raines C."/>
            <person name="Rensing S.A."/>
            <person name="Riano-Pachon D.M."/>
            <person name="Richier S."/>
            <person name="Rokitta S."/>
            <person name="Shiraiwa Y."/>
            <person name="Soanes D.M."/>
            <person name="van der Giezen M."/>
            <person name="Wahlund T.M."/>
            <person name="Williams B."/>
            <person name="Wilson W."/>
            <person name="Wolfe G."/>
            <person name="Wurch L.L."/>
        </authorList>
    </citation>
    <scope>NUCLEOTIDE SEQUENCE</scope>
</reference>
<dbReference type="KEGG" id="ehx:EMIHUDRAFT_215332"/>
<dbReference type="SUPFAM" id="SSF140741">
    <property type="entry name" value="RUN domain-like"/>
    <property type="match status" value="1"/>
</dbReference>
<evidence type="ECO:0000256" key="1">
    <source>
        <dbReference type="SAM" id="MobiDB-lite"/>
    </source>
</evidence>
<reference evidence="3" key="2">
    <citation type="submission" date="2024-10" db="UniProtKB">
        <authorList>
            <consortium name="EnsemblProtists"/>
        </authorList>
    </citation>
    <scope>IDENTIFICATION</scope>
</reference>
<dbReference type="InterPro" id="IPR037213">
    <property type="entry name" value="Run_dom_sf"/>
</dbReference>
<dbReference type="Pfam" id="PF02759">
    <property type="entry name" value="RUN"/>
    <property type="match status" value="1"/>
</dbReference>
<dbReference type="PaxDb" id="2903-EOD10612"/>
<organism evidence="3 4">
    <name type="scientific">Emiliania huxleyi (strain CCMP1516)</name>
    <dbReference type="NCBI Taxonomy" id="280463"/>
    <lineage>
        <taxon>Eukaryota</taxon>
        <taxon>Haptista</taxon>
        <taxon>Haptophyta</taxon>
        <taxon>Prymnesiophyceae</taxon>
        <taxon>Isochrysidales</taxon>
        <taxon>Noelaerhabdaceae</taxon>
        <taxon>Emiliania</taxon>
    </lineage>
</organism>
<sequence length="223" mass="23939">MQATAAIEALLSRLAACVDDVVERARSGAELREGEAEGMCAALEELLAHRFKRRQFLLFSVHPWSLAEHAEALSSAAAVRIGVARQTGSTDSARLRAWLYLLLNRRELAAEVDALLTPELCSLMYTRGAALLGSAERDRLVRTLKPLAALRFRLGASAGLLTPPMVSPTLLKATRGVQREALGAGEAEGGAGEAVDYHDAHELRSSVDESSYQDACEPDEGEG</sequence>
<dbReference type="GeneID" id="17256846"/>